<accession>A0A545U7H7</accession>
<reference evidence="2 3" key="1">
    <citation type="submission" date="2019-07" db="EMBL/GenBank/DDBJ databases">
        <title>Draft genome for Aliikangiella sp. M105.</title>
        <authorList>
            <person name="Wang G."/>
        </authorList>
    </citation>
    <scope>NUCLEOTIDE SEQUENCE [LARGE SCALE GENOMIC DNA]</scope>
    <source>
        <strain evidence="2 3">M105</strain>
    </source>
</reference>
<protein>
    <submittedName>
        <fullName evidence="2">VOC family protein</fullName>
    </submittedName>
</protein>
<dbReference type="Gene3D" id="3.30.720.120">
    <property type="match status" value="1"/>
</dbReference>
<organism evidence="2 3">
    <name type="scientific">Aliikangiella coralliicola</name>
    <dbReference type="NCBI Taxonomy" id="2592383"/>
    <lineage>
        <taxon>Bacteria</taxon>
        <taxon>Pseudomonadati</taxon>
        <taxon>Pseudomonadota</taxon>
        <taxon>Gammaproteobacteria</taxon>
        <taxon>Oceanospirillales</taxon>
        <taxon>Pleioneaceae</taxon>
        <taxon>Aliikangiella</taxon>
    </lineage>
</organism>
<dbReference type="PANTHER" id="PTHR34109">
    <property type="entry name" value="BNAUNNG04460D PROTEIN-RELATED"/>
    <property type="match status" value="1"/>
</dbReference>
<dbReference type="CDD" id="cd07246">
    <property type="entry name" value="VOC_like"/>
    <property type="match status" value="1"/>
</dbReference>
<dbReference type="InterPro" id="IPR029068">
    <property type="entry name" value="Glyas_Bleomycin-R_OHBP_Dase"/>
</dbReference>
<proteinExistence type="predicted"/>
<dbReference type="Gene3D" id="3.30.720.110">
    <property type="match status" value="1"/>
</dbReference>
<evidence type="ECO:0000259" key="1">
    <source>
        <dbReference type="PROSITE" id="PS51819"/>
    </source>
</evidence>
<evidence type="ECO:0000313" key="2">
    <source>
        <dbReference type="EMBL" id="TQV85422.1"/>
    </source>
</evidence>
<feature type="domain" description="VOC" evidence="1">
    <location>
        <begin position="8"/>
        <end position="134"/>
    </location>
</feature>
<gene>
    <name evidence="2" type="ORF">FLL46_19855</name>
</gene>
<dbReference type="RefSeq" id="WP_142933099.1">
    <property type="nucleotide sequence ID" value="NZ_ML660168.1"/>
</dbReference>
<dbReference type="InterPro" id="IPR004360">
    <property type="entry name" value="Glyas_Fos-R_dOase_dom"/>
</dbReference>
<evidence type="ECO:0000313" key="3">
    <source>
        <dbReference type="Proteomes" id="UP000315439"/>
    </source>
</evidence>
<dbReference type="Proteomes" id="UP000315439">
    <property type="component" value="Unassembled WGS sequence"/>
</dbReference>
<sequence>MANPIPEGFTSITPHIIINGGADMLEFYKSAFNAEITMCMPGPDDLLMHAELKIGDAMVMVGSNQWGEEGPKAPNQLGGSSCFICLYVEDTDNAYQQALTAGAEEVMPPADMFWGDRYCQVRDPSGHIWSIATHMEDLTGEEIAQRGAEWFASMGNECG</sequence>
<dbReference type="PROSITE" id="PS51819">
    <property type="entry name" value="VOC"/>
    <property type="match status" value="1"/>
</dbReference>
<dbReference type="EMBL" id="VIKS01000012">
    <property type="protein sequence ID" value="TQV85422.1"/>
    <property type="molecule type" value="Genomic_DNA"/>
</dbReference>
<dbReference type="OrthoDB" id="9795306at2"/>
<dbReference type="SUPFAM" id="SSF54593">
    <property type="entry name" value="Glyoxalase/Bleomycin resistance protein/Dihydroxybiphenyl dioxygenase"/>
    <property type="match status" value="1"/>
</dbReference>
<dbReference type="PANTHER" id="PTHR34109:SF1">
    <property type="entry name" value="VOC DOMAIN-CONTAINING PROTEIN"/>
    <property type="match status" value="1"/>
</dbReference>
<dbReference type="InterPro" id="IPR037523">
    <property type="entry name" value="VOC_core"/>
</dbReference>
<comment type="caution">
    <text evidence="2">The sequence shown here is derived from an EMBL/GenBank/DDBJ whole genome shotgun (WGS) entry which is preliminary data.</text>
</comment>
<keyword evidence="3" id="KW-1185">Reference proteome</keyword>
<dbReference type="Pfam" id="PF00903">
    <property type="entry name" value="Glyoxalase"/>
    <property type="match status" value="1"/>
</dbReference>
<dbReference type="AlphaFoldDB" id="A0A545U7H7"/>
<name>A0A545U7H7_9GAMM</name>